<dbReference type="AlphaFoldDB" id="A0AAV2CTZ4"/>
<reference evidence="2 3" key="1">
    <citation type="submission" date="2024-04" db="EMBL/GenBank/DDBJ databases">
        <authorList>
            <person name="Fracassetti M."/>
        </authorList>
    </citation>
    <scope>NUCLEOTIDE SEQUENCE [LARGE SCALE GENOMIC DNA]</scope>
</reference>
<dbReference type="Proteomes" id="UP001497516">
    <property type="component" value="Chromosome 10"/>
</dbReference>
<feature type="compositionally biased region" description="Basic and acidic residues" evidence="1">
    <location>
        <begin position="76"/>
        <end position="88"/>
    </location>
</feature>
<organism evidence="2 3">
    <name type="scientific">Linum trigynum</name>
    <dbReference type="NCBI Taxonomy" id="586398"/>
    <lineage>
        <taxon>Eukaryota</taxon>
        <taxon>Viridiplantae</taxon>
        <taxon>Streptophyta</taxon>
        <taxon>Embryophyta</taxon>
        <taxon>Tracheophyta</taxon>
        <taxon>Spermatophyta</taxon>
        <taxon>Magnoliopsida</taxon>
        <taxon>eudicotyledons</taxon>
        <taxon>Gunneridae</taxon>
        <taxon>Pentapetalae</taxon>
        <taxon>rosids</taxon>
        <taxon>fabids</taxon>
        <taxon>Malpighiales</taxon>
        <taxon>Linaceae</taxon>
        <taxon>Linum</taxon>
    </lineage>
</organism>
<proteinExistence type="predicted"/>
<keyword evidence="3" id="KW-1185">Reference proteome</keyword>
<evidence type="ECO:0000313" key="2">
    <source>
        <dbReference type="EMBL" id="CAL1359481.1"/>
    </source>
</evidence>
<evidence type="ECO:0000313" key="3">
    <source>
        <dbReference type="Proteomes" id="UP001497516"/>
    </source>
</evidence>
<evidence type="ECO:0000256" key="1">
    <source>
        <dbReference type="SAM" id="MobiDB-lite"/>
    </source>
</evidence>
<dbReference type="EMBL" id="OZ034814">
    <property type="protein sequence ID" value="CAL1359481.1"/>
    <property type="molecule type" value="Genomic_DNA"/>
</dbReference>
<feature type="compositionally biased region" description="Low complexity" evidence="1">
    <location>
        <begin position="44"/>
        <end position="59"/>
    </location>
</feature>
<name>A0AAV2CTZ4_9ROSI</name>
<gene>
    <name evidence="2" type="ORF">LTRI10_LOCUS6963</name>
</gene>
<sequence>MLNSKKHAASSSVRQNMEANASVQGVLSSSSSEVANQNKHSSEKITPTSTKTSNTKITSAEAKSGHKPKMRQTVNGKEDTEDPKKDPYSHSNLLGNPRKINFDLNKDDAKLVPENATNLKDTSCSSILGEEKTSMAIDNC</sequence>
<feature type="region of interest" description="Disordered" evidence="1">
    <location>
        <begin position="1"/>
        <end position="99"/>
    </location>
</feature>
<accession>A0AAV2CTZ4</accession>
<feature type="compositionally biased region" description="Polar residues" evidence="1">
    <location>
        <begin position="9"/>
        <end position="39"/>
    </location>
</feature>
<protein>
    <submittedName>
        <fullName evidence="2">Uncharacterized protein</fullName>
    </submittedName>
</protein>